<evidence type="ECO:0000313" key="1">
    <source>
        <dbReference type="EMBL" id="WPF88294.1"/>
    </source>
</evidence>
<dbReference type="AlphaFoldDB" id="A0AAF0ZFF9"/>
<sequence>MSQINRNYAFLWDMWQSSQRIILFTENTSWQEYRNNILLQSAIERQLEI</sequence>
<dbReference type="EMBL" id="CP138348">
    <property type="protein sequence ID" value="WPF88294.1"/>
    <property type="molecule type" value="Genomic_DNA"/>
</dbReference>
<reference evidence="1" key="1">
    <citation type="submission" date="2023-11" db="EMBL/GenBank/DDBJ databases">
        <title>Genome sequence of Cyanobacterium aponinum BCRC AL20115.</title>
        <authorList>
            <person name="Chang H.-Y."/>
            <person name="Lin K.-M."/>
            <person name="Hsueh H.-T."/>
            <person name="Chu H.-A."/>
            <person name="Kuo C.-H."/>
        </authorList>
    </citation>
    <scope>NUCLEOTIDE SEQUENCE</scope>
    <source>
        <strain evidence="1">AL20115</strain>
    </source>
</reference>
<proteinExistence type="predicted"/>
<accession>A0AAF0ZFF9</accession>
<protein>
    <submittedName>
        <fullName evidence="1">Uncharacterized protein</fullName>
    </submittedName>
</protein>
<gene>
    <name evidence="1" type="ORF">SAY89_16080</name>
</gene>
<dbReference type="RefSeq" id="WP_206602581.1">
    <property type="nucleotide sequence ID" value="NZ_CP138348.1"/>
</dbReference>
<organism evidence="1">
    <name type="scientific">Cyanobacterium aponinum AL20115</name>
    <dbReference type="NCBI Taxonomy" id="3090662"/>
    <lineage>
        <taxon>Bacteria</taxon>
        <taxon>Bacillati</taxon>
        <taxon>Cyanobacteriota</taxon>
        <taxon>Cyanophyceae</taxon>
        <taxon>Oscillatoriophycideae</taxon>
        <taxon>Chroococcales</taxon>
        <taxon>Geminocystaceae</taxon>
        <taxon>Cyanobacterium</taxon>
    </lineage>
</organism>
<name>A0AAF0ZFF9_9CHRO</name>